<evidence type="ECO:0000256" key="8">
    <source>
        <dbReference type="ARBA" id="ARBA00022729"/>
    </source>
</evidence>
<dbReference type="GO" id="GO:0030247">
    <property type="term" value="F:polysaccharide binding"/>
    <property type="evidence" value="ECO:0007669"/>
    <property type="project" value="InterPro"/>
</dbReference>
<evidence type="ECO:0000256" key="5">
    <source>
        <dbReference type="ARBA" id="ARBA00022679"/>
    </source>
</evidence>
<evidence type="ECO:0000256" key="7">
    <source>
        <dbReference type="ARBA" id="ARBA00022723"/>
    </source>
</evidence>
<dbReference type="Pfam" id="PF13947">
    <property type="entry name" value="GUB_WAK_bind"/>
    <property type="match status" value="1"/>
</dbReference>
<evidence type="ECO:0000313" key="19">
    <source>
        <dbReference type="RefSeq" id="XP_010910462.3"/>
    </source>
</evidence>
<keyword evidence="7" id="KW-0479">Metal-binding</keyword>
<evidence type="ECO:0000256" key="10">
    <source>
        <dbReference type="ARBA" id="ARBA00022786"/>
    </source>
</evidence>
<comment type="pathway">
    <text evidence="3">Protein modification; protein ubiquitination.</text>
</comment>
<dbReference type="AlphaFoldDB" id="A0A6I9QLY6"/>
<proteinExistence type="inferred from homology"/>
<evidence type="ECO:0000256" key="11">
    <source>
        <dbReference type="ARBA" id="ARBA00022833"/>
    </source>
</evidence>
<evidence type="ECO:0000259" key="17">
    <source>
        <dbReference type="Pfam" id="PF13947"/>
    </source>
</evidence>
<feature type="signal peptide" evidence="16">
    <location>
        <begin position="1"/>
        <end position="24"/>
    </location>
</feature>
<keyword evidence="10" id="KW-0833">Ubl conjugation pathway</keyword>
<keyword evidence="13 15" id="KW-0472">Membrane</keyword>
<evidence type="ECO:0000256" key="12">
    <source>
        <dbReference type="ARBA" id="ARBA00022989"/>
    </source>
</evidence>
<accession>A0A6I9QLY6</accession>
<dbReference type="FunCoup" id="A0A6I9QLY6">
    <property type="interactions" value="1"/>
</dbReference>
<feature type="transmembrane region" description="Helical" evidence="15">
    <location>
        <begin position="255"/>
        <end position="278"/>
    </location>
</feature>
<keyword evidence="12 15" id="KW-1133">Transmembrane helix</keyword>
<dbReference type="PANTHER" id="PTHR46279">
    <property type="entry name" value="RING/U-BOX SUPERFAMILY PROTEIN"/>
    <property type="match status" value="1"/>
</dbReference>
<gene>
    <name evidence="19" type="primary">LOC105036390</name>
</gene>
<keyword evidence="8 16" id="KW-0732">Signal</keyword>
<evidence type="ECO:0000256" key="2">
    <source>
        <dbReference type="ARBA" id="ARBA00004167"/>
    </source>
</evidence>
<dbReference type="RefSeq" id="XP_010910462.3">
    <property type="nucleotide sequence ID" value="XM_010912160.3"/>
</dbReference>
<dbReference type="InterPro" id="IPR025287">
    <property type="entry name" value="WAK_GUB"/>
</dbReference>
<dbReference type="GO" id="GO:0016301">
    <property type="term" value="F:kinase activity"/>
    <property type="evidence" value="ECO:0007669"/>
    <property type="project" value="UniProtKB-KW"/>
</dbReference>
<sequence>MAVSGLLGTIFLLLLQTRSKMTLGHQEKDLFTACPSSYCGKGGPEIRYPFRLESSPPYCGARGLVLSCLGDDTLLSLPGSGSHKVIAIDYTESLITIKLGEPWSDCQVQNFSSTSLKTPVYTPPTGSLVNCSKAWNDGREREEYGVTPISCLSGADHFVYLADDSMVMSALPLDCVVVSTNLVLPPGRDFEMGVVMLNWNSPETGHKCRACEWHGGRCKFDWATNQAPCSFPEQPDSDSSNKNHTAGEDYSNVNLIIGLSLGAFVVLVSVAFSLVYIFRNLTRKKKYV</sequence>
<dbReference type="PANTHER" id="PTHR46279:SF9">
    <property type="entry name" value="OS01G0116300 PROTEIN"/>
    <property type="match status" value="1"/>
</dbReference>
<evidence type="ECO:0000256" key="3">
    <source>
        <dbReference type="ARBA" id="ARBA00004906"/>
    </source>
</evidence>
<comment type="similarity">
    <text evidence="14">Belongs to the RING-type zinc finger family. ATL subfamily.</text>
</comment>
<dbReference type="GO" id="GO:0008270">
    <property type="term" value="F:zinc ion binding"/>
    <property type="evidence" value="ECO:0007669"/>
    <property type="project" value="UniProtKB-KW"/>
</dbReference>
<dbReference type="InParanoid" id="A0A6I9QLY6"/>
<keyword evidence="18" id="KW-1185">Reference proteome</keyword>
<organism evidence="18 19">
    <name type="scientific">Elaeis guineensis var. tenera</name>
    <name type="common">Oil palm</name>
    <dbReference type="NCBI Taxonomy" id="51953"/>
    <lineage>
        <taxon>Eukaryota</taxon>
        <taxon>Viridiplantae</taxon>
        <taxon>Streptophyta</taxon>
        <taxon>Embryophyta</taxon>
        <taxon>Tracheophyta</taxon>
        <taxon>Spermatophyta</taxon>
        <taxon>Magnoliopsida</taxon>
        <taxon>Liliopsida</taxon>
        <taxon>Arecaceae</taxon>
        <taxon>Arecoideae</taxon>
        <taxon>Cocoseae</taxon>
        <taxon>Elaeidinae</taxon>
        <taxon>Elaeis</taxon>
    </lineage>
</organism>
<evidence type="ECO:0000256" key="15">
    <source>
        <dbReference type="SAM" id="Phobius"/>
    </source>
</evidence>
<dbReference type="Proteomes" id="UP000504607">
    <property type="component" value="Unplaced"/>
</dbReference>
<feature type="chain" id="PRO_5026887168" description="RING-type E3 ubiquitin transferase" evidence="16">
    <location>
        <begin position="25"/>
        <end position="288"/>
    </location>
</feature>
<keyword evidence="19" id="KW-0418">Kinase</keyword>
<comment type="subcellular location">
    <subcellularLocation>
        <location evidence="2">Membrane</location>
        <topology evidence="2">Single-pass membrane protein</topology>
    </subcellularLocation>
</comment>
<evidence type="ECO:0000256" key="1">
    <source>
        <dbReference type="ARBA" id="ARBA00000900"/>
    </source>
</evidence>
<evidence type="ECO:0000256" key="13">
    <source>
        <dbReference type="ARBA" id="ARBA00023136"/>
    </source>
</evidence>
<evidence type="ECO:0000313" key="18">
    <source>
        <dbReference type="Proteomes" id="UP000504607"/>
    </source>
</evidence>
<dbReference type="InterPro" id="IPR046948">
    <property type="entry name" value="ATL20-22-like"/>
</dbReference>
<dbReference type="EC" id="2.3.2.27" evidence="4"/>
<protein>
    <recommendedName>
        <fullName evidence="4">RING-type E3 ubiquitin transferase</fullName>
        <ecNumber evidence="4">2.3.2.27</ecNumber>
    </recommendedName>
</protein>
<reference evidence="19" key="1">
    <citation type="submission" date="2025-08" db="UniProtKB">
        <authorList>
            <consortium name="RefSeq"/>
        </authorList>
    </citation>
    <scope>IDENTIFICATION</scope>
</reference>
<evidence type="ECO:0000256" key="6">
    <source>
        <dbReference type="ARBA" id="ARBA00022692"/>
    </source>
</evidence>
<keyword evidence="11" id="KW-0862">Zinc</keyword>
<name>A0A6I9QLY6_ELAGV</name>
<feature type="domain" description="Wall-associated receptor kinase galacturonan-binding" evidence="17">
    <location>
        <begin position="34"/>
        <end position="97"/>
    </location>
</feature>
<keyword evidence="9" id="KW-0863">Zinc-finger</keyword>
<evidence type="ECO:0000256" key="14">
    <source>
        <dbReference type="ARBA" id="ARBA00024209"/>
    </source>
</evidence>
<evidence type="ECO:0000256" key="9">
    <source>
        <dbReference type="ARBA" id="ARBA00022771"/>
    </source>
</evidence>
<evidence type="ECO:0000256" key="4">
    <source>
        <dbReference type="ARBA" id="ARBA00012483"/>
    </source>
</evidence>
<evidence type="ECO:0000256" key="16">
    <source>
        <dbReference type="SAM" id="SignalP"/>
    </source>
</evidence>
<dbReference type="GO" id="GO:0061630">
    <property type="term" value="F:ubiquitin protein ligase activity"/>
    <property type="evidence" value="ECO:0007669"/>
    <property type="project" value="UniProtKB-EC"/>
</dbReference>
<keyword evidence="6 15" id="KW-0812">Transmembrane</keyword>
<dbReference type="OrthoDB" id="686687at2759"/>
<comment type="catalytic activity">
    <reaction evidence="1">
        <text>S-ubiquitinyl-[E2 ubiquitin-conjugating enzyme]-L-cysteine + [acceptor protein]-L-lysine = [E2 ubiquitin-conjugating enzyme]-L-cysteine + N(6)-ubiquitinyl-[acceptor protein]-L-lysine.</text>
        <dbReference type="EC" id="2.3.2.27"/>
    </reaction>
</comment>
<keyword evidence="5" id="KW-0808">Transferase</keyword>
<dbReference type="GO" id="GO:0016020">
    <property type="term" value="C:membrane"/>
    <property type="evidence" value="ECO:0007669"/>
    <property type="project" value="UniProtKB-SubCell"/>
</dbReference>